<name>A0A7R9IF74_9NEOP</name>
<sequence length="297" mass="34594">MYWGATVPAGRRRGMDGGNNPTARAAPALSDKCAVGLERSDFQTIGLLLSTAGDSRAKVSRTVRLVNKQTEHLMMLVFWHNEWRESHSEYLILKKQMINEELRKREVVVKAKKRQILERKKLEEENQRLRRSKVSLLSKEAHSTQRWLVSQESYMKQIIIAKKNLCREELLQKQEPLIKLKRQEEEKKQKEQQILTEKSSLVEKLTADLLPEIKRLAAMMSRQRRADKRRVGINGQNSNGKCPRNNLSTWHLMSPFMQTRRLSALRCLDTRAANPWLVNNIGPVAWRFTNRIIVSFE</sequence>
<keyword evidence="1" id="KW-0175">Coiled coil</keyword>
<organism evidence="2">
    <name type="scientific">Timema tahoe</name>
    <dbReference type="NCBI Taxonomy" id="61484"/>
    <lineage>
        <taxon>Eukaryota</taxon>
        <taxon>Metazoa</taxon>
        <taxon>Ecdysozoa</taxon>
        <taxon>Arthropoda</taxon>
        <taxon>Hexapoda</taxon>
        <taxon>Insecta</taxon>
        <taxon>Pterygota</taxon>
        <taxon>Neoptera</taxon>
        <taxon>Polyneoptera</taxon>
        <taxon>Phasmatodea</taxon>
        <taxon>Timematodea</taxon>
        <taxon>Timematoidea</taxon>
        <taxon>Timematidae</taxon>
        <taxon>Timema</taxon>
    </lineage>
</organism>
<evidence type="ECO:0000256" key="1">
    <source>
        <dbReference type="SAM" id="Coils"/>
    </source>
</evidence>
<dbReference type="AlphaFoldDB" id="A0A7R9IF74"/>
<accession>A0A7R9IF74</accession>
<gene>
    <name evidence="2" type="ORF">TTEB3V08_LOCUS5286</name>
</gene>
<feature type="coiled-coil region" evidence="1">
    <location>
        <begin position="112"/>
        <end position="139"/>
    </location>
</feature>
<dbReference type="EMBL" id="OE001639">
    <property type="protein sequence ID" value="CAD7457283.1"/>
    <property type="molecule type" value="Genomic_DNA"/>
</dbReference>
<proteinExistence type="predicted"/>
<protein>
    <submittedName>
        <fullName evidence="2">Uncharacterized protein</fullName>
    </submittedName>
</protein>
<reference evidence="2" key="1">
    <citation type="submission" date="2020-11" db="EMBL/GenBank/DDBJ databases">
        <authorList>
            <person name="Tran Van P."/>
        </authorList>
    </citation>
    <scope>NUCLEOTIDE SEQUENCE</scope>
</reference>
<evidence type="ECO:0000313" key="2">
    <source>
        <dbReference type="EMBL" id="CAD7457283.1"/>
    </source>
</evidence>